<name>A0ACB5T1U9_AMBMO</name>
<organism evidence="1 2">
    <name type="scientific">Ambrosiozyma monospora</name>
    <name type="common">Yeast</name>
    <name type="synonym">Endomycopsis monosporus</name>
    <dbReference type="NCBI Taxonomy" id="43982"/>
    <lineage>
        <taxon>Eukaryota</taxon>
        <taxon>Fungi</taxon>
        <taxon>Dikarya</taxon>
        <taxon>Ascomycota</taxon>
        <taxon>Saccharomycotina</taxon>
        <taxon>Pichiomycetes</taxon>
        <taxon>Pichiales</taxon>
        <taxon>Pichiaceae</taxon>
        <taxon>Ambrosiozyma</taxon>
    </lineage>
</organism>
<keyword evidence="2" id="KW-1185">Reference proteome</keyword>
<sequence>MARLPRANLEQKITIIDFFRSSKRSQSEIVDHYKHQFAISTSSFSEWLKNEGELRARYAESKNVDPATGQALRAAKRKSCYKYEEINKAMHKVVEERLKLGLPVTEPVLRRFWAEFAKQFGVTDPKRRESFSHGWLSTFKKRHGLEKRNLRSKNVRSSSLSPSRSGSGNSINDQEKELPPASTSHTSQDDHPNSHPTIGNDNSSSNKSSSLHQTGLHNDDHYIPSDYYHPSSTFEYSSYPTSTTNSNPNSRDSGTITRNGIQRGNSGSTIRQIPTLEDLTTHSPPHSSLGRHTSQPDEYSTMMDSPTQLRHNRFGGSSGSGTGTGTGTVGAGNNDRYQFTDINQLLNSDLRTDRMLPLSAQHNYPNSQNHTSHYVDSNVNETSTNSSHESSHQQGSHPAPPRPPPPASQPQQQSSSTALPGYLDNQVNRYGQTTTTTTTSANSNSNANHPNSLQNQHHTNPSASSTAASNHRLFK</sequence>
<evidence type="ECO:0000313" key="2">
    <source>
        <dbReference type="Proteomes" id="UP001165064"/>
    </source>
</evidence>
<protein>
    <submittedName>
        <fullName evidence="1">Unnamed protein product</fullName>
    </submittedName>
</protein>
<dbReference type="Proteomes" id="UP001165064">
    <property type="component" value="Unassembled WGS sequence"/>
</dbReference>
<comment type="caution">
    <text evidence="1">The sequence shown here is derived from an EMBL/GenBank/DDBJ whole genome shotgun (WGS) entry which is preliminary data.</text>
</comment>
<reference evidence="1" key="1">
    <citation type="submission" date="2023-04" db="EMBL/GenBank/DDBJ databases">
        <title>Ambrosiozyma monospora NBRC 10751.</title>
        <authorList>
            <person name="Ichikawa N."/>
            <person name="Sato H."/>
            <person name="Tonouchi N."/>
        </authorList>
    </citation>
    <scope>NUCLEOTIDE SEQUENCE</scope>
    <source>
        <strain evidence="1">NBRC 10751</strain>
    </source>
</reference>
<proteinExistence type="predicted"/>
<dbReference type="EMBL" id="BSXS01002540">
    <property type="protein sequence ID" value="GME79305.1"/>
    <property type="molecule type" value="Genomic_DNA"/>
</dbReference>
<gene>
    <name evidence="1" type="ORF">Amon02_000387200</name>
</gene>
<evidence type="ECO:0000313" key="1">
    <source>
        <dbReference type="EMBL" id="GME79305.1"/>
    </source>
</evidence>
<accession>A0ACB5T1U9</accession>